<gene>
    <name evidence="2" type="ORF">A3D54_03535</name>
</gene>
<comment type="caution">
    <text evidence="2">The sequence shown here is derived from an EMBL/GenBank/DDBJ whole genome shotgun (WGS) entry which is preliminary data.</text>
</comment>
<keyword evidence="1" id="KW-0472">Membrane</keyword>
<keyword evidence="1" id="KW-0812">Transmembrane</keyword>
<evidence type="ECO:0000313" key="3">
    <source>
        <dbReference type="Proteomes" id="UP000177691"/>
    </source>
</evidence>
<keyword evidence="1" id="KW-1133">Transmembrane helix</keyword>
<reference evidence="2 3" key="1">
    <citation type="journal article" date="2016" name="Nat. Commun.">
        <title>Thousands of microbial genomes shed light on interconnected biogeochemical processes in an aquifer system.</title>
        <authorList>
            <person name="Anantharaman K."/>
            <person name="Brown C.T."/>
            <person name="Hug L.A."/>
            <person name="Sharon I."/>
            <person name="Castelle C.J."/>
            <person name="Probst A.J."/>
            <person name="Thomas B.C."/>
            <person name="Singh A."/>
            <person name="Wilkins M.J."/>
            <person name="Karaoz U."/>
            <person name="Brodie E.L."/>
            <person name="Williams K.H."/>
            <person name="Hubbard S.S."/>
            <person name="Banfield J.F."/>
        </authorList>
    </citation>
    <scope>NUCLEOTIDE SEQUENCE [LARGE SCALE GENOMIC DNA]</scope>
</reference>
<dbReference type="Proteomes" id="UP000177691">
    <property type="component" value="Unassembled WGS sequence"/>
</dbReference>
<protein>
    <submittedName>
        <fullName evidence="2">Uncharacterized protein</fullName>
    </submittedName>
</protein>
<name>A0A1F5RZ99_9BACT</name>
<proteinExistence type="predicted"/>
<evidence type="ECO:0000313" key="2">
    <source>
        <dbReference type="EMBL" id="OGF19770.1"/>
    </source>
</evidence>
<organism evidence="2 3">
    <name type="scientific">Candidatus Falkowbacteria bacterium RIFCSPHIGHO2_02_FULL_45_15</name>
    <dbReference type="NCBI Taxonomy" id="1797987"/>
    <lineage>
        <taxon>Bacteria</taxon>
        <taxon>Candidatus Falkowiibacteriota</taxon>
    </lineage>
</organism>
<accession>A0A1F5RZ99</accession>
<feature type="transmembrane region" description="Helical" evidence="1">
    <location>
        <begin position="6"/>
        <end position="26"/>
    </location>
</feature>
<dbReference type="AlphaFoldDB" id="A0A1F5RZ99"/>
<evidence type="ECO:0000256" key="1">
    <source>
        <dbReference type="SAM" id="Phobius"/>
    </source>
</evidence>
<dbReference type="EMBL" id="MFFU01000006">
    <property type="protein sequence ID" value="OGF19770.1"/>
    <property type="molecule type" value="Genomic_DNA"/>
</dbReference>
<sequence>MDNSTIISIIASIITALLVSGVSWLITIGKFQEKINTLEKKTDTIEKGLQEVRDKAIACETRIEERGNKGLAKNKSPIDLTEKGLDLLRESGGQEWIITNRLELIKAIKDKNPTSAYDVQEYSKEVLKDIVAKNDPKLKPLKDYAYAKGISLDDIIFVMSIHLRNEAMPEFKGYNVADIHDNDNPS</sequence>